<evidence type="ECO:0000256" key="2">
    <source>
        <dbReference type="ARBA" id="ARBA00022840"/>
    </source>
</evidence>
<dbReference type="GO" id="GO:0016887">
    <property type="term" value="F:ATP hydrolysis activity"/>
    <property type="evidence" value="ECO:0007669"/>
    <property type="project" value="InterPro"/>
</dbReference>
<reference evidence="8" key="2">
    <citation type="submission" date="2012-12" db="EMBL/GenBank/DDBJ databases">
        <title>Region harboring genes involved in magnetosome formation of Candidatus Desulfamplus magnetosmortis.</title>
        <authorList>
            <person name="Lefevre C.T."/>
            <person name="Bazylinski D.A."/>
        </authorList>
    </citation>
    <scope>NUCLEOTIDE SEQUENCE</scope>
    <source>
        <strain evidence="8">BW-1</strain>
    </source>
</reference>
<dbReference type="Pfam" id="PF17871">
    <property type="entry name" value="AAA_lid_9"/>
    <property type="match status" value="1"/>
</dbReference>
<protein>
    <submittedName>
        <fullName evidence="8">AAA ATPase</fullName>
    </submittedName>
</protein>
<dbReference type="Pfam" id="PF00004">
    <property type="entry name" value="AAA"/>
    <property type="match status" value="1"/>
</dbReference>
<name>L0R439_9BACT</name>
<dbReference type="OrthoDB" id="9803641at2"/>
<evidence type="ECO:0000256" key="1">
    <source>
        <dbReference type="ARBA" id="ARBA00022741"/>
    </source>
</evidence>
<dbReference type="InterPro" id="IPR041546">
    <property type="entry name" value="ClpA/ClpB_AAA_lid"/>
</dbReference>
<dbReference type="InterPro" id="IPR019489">
    <property type="entry name" value="Clp_ATPase_C"/>
</dbReference>
<reference evidence="9 10" key="3">
    <citation type="submission" date="2017-03" db="EMBL/GenBank/DDBJ databases">
        <authorList>
            <person name="Afonso C.L."/>
            <person name="Miller P.J."/>
            <person name="Scott M.A."/>
            <person name="Spackman E."/>
            <person name="Goraichik I."/>
            <person name="Dimitrov K.M."/>
            <person name="Suarez D.L."/>
            <person name="Swayne D.E."/>
        </authorList>
    </citation>
    <scope>NUCLEOTIDE SEQUENCE [LARGE SCALE GENOMIC DNA]</scope>
    <source>
        <strain evidence="9">PRJEB14757</strain>
    </source>
</reference>
<gene>
    <name evidence="8" type="ORF">DEMABW1_80207</name>
    <name evidence="9" type="ORF">MTBBW1_80207</name>
</gene>
<feature type="domain" description="AAA+ ATPase" evidence="6">
    <location>
        <begin position="222"/>
        <end position="365"/>
    </location>
</feature>
<dbReference type="Gene3D" id="1.10.8.60">
    <property type="match status" value="1"/>
</dbReference>
<keyword evidence="2" id="KW-0067">ATP-binding</keyword>
<keyword evidence="10" id="KW-1185">Reference proteome</keyword>
<dbReference type="InterPro" id="IPR050130">
    <property type="entry name" value="ClpA_ClpB"/>
</dbReference>
<dbReference type="SUPFAM" id="SSF81923">
    <property type="entry name" value="Double Clp-N motif"/>
    <property type="match status" value="1"/>
</dbReference>
<feature type="domain" description="Clp ATPase C-terminal" evidence="7">
    <location>
        <begin position="859"/>
        <end position="952"/>
    </location>
</feature>
<dbReference type="GO" id="GO:0034605">
    <property type="term" value="P:cellular response to heat"/>
    <property type="evidence" value="ECO:0007669"/>
    <property type="project" value="TreeGrafter"/>
</dbReference>
<dbReference type="SMART" id="SM01086">
    <property type="entry name" value="ClpB_D2-small"/>
    <property type="match status" value="1"/>
</dbReference>
<evidence type="ECO:0000313" key="10">
    <source>
        <dbReference type="Proteomes" id="UP000191931"/>
    </source>
</evidence>
<evidence type="ECO:0000256" key="4">
    <source>
        <dbReference type="SAM" id="Coils"/>
    </source>
</evidence>
<feature type="region of interest" description="Disordered" evidence="5">
    <location>
        <begin position="523"/>
        <end position="589"/>
    </location>
</feature>
<evidence type="ECO:0000313" key="9">
    <source>
        <dbReference type="EMBL" id="SLM32864.1"/>
    </source>
</evidence>
<dbReference type="AlphaFoldDB" id="L0R439"/>
<dbReference type="SMART" id="SM00382">
    <property type="entry name" value="AAA"/>
    <property type="match status" value="2"/>
</dbReference>
<dbReference type="STRING" id="1246637.MTBBW1_80207"/>
<proteinExistence type="predicted"/>
<dbReference type="GO" id="GO:0005737">
    <property type="term" value="C:cytoplasm"/>
    <property type="evidence" value="ECO:0007669"/>
    <property type="project" value="TreeGrafter"/>
</dbReference>
<feature type="coiled-coil region" evidence="4">
    <location>
        <begin position="435"/>
        <end position="498"/>
    </location>
</feature>
<dbReference type="InterPro" id="IPR003593">
    <property type="entry name" value="AAA+_ATPase"/>
</dbReference>
<evidence type="ECO:0000259" key="7">
    <source>
        <dbReference type="SMART" id="SM01086"/>
    </source>
</evidence>
<dbReference type="InterPro" id="IPR027417">
    <property type="entry name" value="P-loop_NTPase"/>
</dbReference>
<dbReference type="Proteomes" id="UP000191931">
    <property type="component" value="Unassembled WGS sequence"/>
</dbReference>
<keyword evidence="3" id="KW-0143">Chaperone</keyword>
<dbReference type="RefSeq" id="WP_080798555.1">
    <property type="nucleotide sequence ID" value="NZ_LT828540.1"/>
</dbReference>
<dbReference type="Gene3D" id="1.10.1780.10">
    <property type="entry name" value="Clp, N-terminal domain"/>
    <property type="match status" value="1"/>
</dbReference>
<dbReference type="Gene3D" id="3.40.50.300">
    <property type="entry name" value="P-loop containing nucleotide triphosphate hydrolases"/>
    <property type="match status" value="3"/>
</dbReference>
<evidence type="ECO:0000256" key="5">
    <source>
        <dbReference type="SAM" id="MobiDB-lite"/>
    </source>
</evidence>
<dbReference type="InterPro" id="IPR018368">
    <property type="entry name" value="ClpA/B_CS1"/>
</dbReference>
<dbReference type="CDD" id="cd19499">
    <property type="entry name" value="RecA-like_ClpB_Hsp104-like"/>
    <property type="match status" value="1"/>
</dbReference>
<dbReference type="InterPro" id="IPR036628">
    <property type="entry name" value="Clp_N_dom_sf"/>
</dbReference>
<dbReference type="FunFam" id="3.40.50.300:FF:000025">
    <property type="entry name" value="ATP-dependent Clp protease subunit"/>
    <property type="match status" value="1"/>
</dbReference>
<feature type="compositionally biased region" description="Basic and acidic residues" evidence="5">
    <location>
        <begin position="523"/>
        <end position="549"/>
    </location>
</feature>
<dbReference type="InterPro" id="IPR003959">
    <property type="entry name" value="ATPase_AAA_core"/>
</dbReference>
<evidence type="ECO:0000256" key="3">
    <source>
        <dbReference type="ARBA" id="ARBA00023186"/>
    </source>
</evidence>
<dbReference type="EMBL" id="HF547348">
    <property type="protein sequence ID" value="CCO06813.1"/>
    <property type="molecule type" value="Genomic_DNA"/>
</dbReference>
<dbReference type="PRINTS" id="PR00300">
    <property type="entry name" value="CLPPROTEASEA"/>
</dbReference>
<dbReference type="GO" id="GO:0005524">
    <property type="term" value="F:ATP binding"/>
    <property type="evidence" value="ECO:0007669"/>
    <property type="project" value="UniProtKB-KW"/>
</dbReference>
<organism evidence="8">
    <name type="scientific">Desulfamplus magnetovallimortis</name>
    <dbReference type="NCBI Taxonomy" id="1246637"/>
    <lineage>
        <taxon>Bacteria</taxon>
        <taxon>Pseudomonadati</taxon>
        <taxon>Thermodesulfobacteriota</taxon>
        <taxon>Desulfobacteria</taxon>
        <taxon>Desulfobacterales</taxon>
        <taxon>Desulfobacteraceae</taxon>
        <taxon>Desulfamplus</taxon>
    </lineage>
</organism>
<dbReference type="PANTHER" id="PTHR11638">
    <property type="entry name" value="ATP-DEPENDENT CLP PROTEASE"/>
    <property type="match status" value="1"/>
</dbReference>
<dbReference type="CDD" id="cd00009">
    <property type="entry name" value="AAA"/>
    <property type="match status" value="1"/>
</dbReference>
<dbReference type="PANTHER" id="PTHR11638:SF181">
    <property type="entry name" value="ATPASE SUBUNIT OF ATP-DEPENDENT PROTEASE"/>
    <property type="match status" value="1"/>
</dbReference>
<feature type="compositionally biased region" description="Low complexity" evidence="5">
    <location>
        <begin position="550"/>
        <end position="566"/>
    </location>
</feature>
<evidence type="ECO:0000259" key="6">
    <source>
        <dbReference type="SMART" id="SM00382"/>
    </source>
</evidence>
<dbReference type="FunFam" id="3.40.50.300:FF:000010">
    <property type="entry name" value="Chaperone clpB 1, putative"/>
    <property type="match status" value="1"/>
</dbReference>
<dbReference type="Pfam" id="PF10431">
    <property type="entry name" value="ClpB_D2-small"/>
    <property type="match status" value="1"/>
</dbReference>
<dbReference type="EMBL" id="FWEV01000325">
    <property type="protein sequence ID" value="SLM32864.1"/>
    <property type="molecule type" value="Genomic_DNA"/>
</dbReference>
<dbReference type="PROSITE" id="PS00870">
    <property type="entry name" value="CLPAB_1"/>
    <property type="match status" value="1"/>
</dbReference>
<dbReference type="InterPro" id="IPR001270">
    <property type="entry name" value="ClpA/B"/>
</dbReference>
<keyword evidence="1" id="KW-0547">Nucleotide-binding</keyword>
<sequence>MVNVDTRSLLLQLNDFCTSTLQSGAGMCVARTHYEVSVEHFLLKLIEDSRSDFSFICQKFNIELGTLQKKIESALEEFNSGNSGKPVFSPRLLDLFQDGWMVSSIDLGERKIRSGGIVCALLSRPLAYISGNYGDILKKINRDTLIEEFWSITRGSVENLSTKEKSAIAGTDQAAASKGKEGFIERFCNDFTEKARQGGIDPVFGRDVEIRQIIDVLARRRKNNPICVGEPGVGKTAVVEGLALRIIENDVPDVLKNVTLLELDMGLLEAGAGMKGEFENRLKGVINEIKAHESPVILFIDEAHTLIGAGGSAGGGDAANLLKPALARGELRTVAATTWSEYKKYFEKDPALSRRFQPIKLDEPDVADTELILRGLKPGYEKAHNVIITDSAVTAAAEFSDRYITGRFLPDKAIDLLDTGCARVKINLSTKPPVLEDKERMIQALERNRNAMERDRNNNVTIDSDQFNQILDKIEVCKAEAEEIRQHWDREKAAAERVLSLRAKLQAAFCEKETVNDTNEIQHNSHQEGNQHNDHQEGNQHNDQQEDNQHNGQQEDNQHNGQQEDNQSAEQKDQEIDEQNNNRSHDNNVDSDLISSLKLKLHEADLELAEIQGDNALIQLEVNPDVIARVVSDWTGIPLGKMVKDEAEDIINLEKRLSDRVKGQDHALTAIAEVIRASKAGIRNPGQPIGVFLLAGPSGVGKTETGLAIADLLFGSEKNSVIINMSEFQESHTVSRLIGSPPGYVGFGEGGMLTEAVRRKPYSVVLLDEVEKAHPDISNLFYQVFDKGILTDGEGKEINFKNTVIILTSNLATDIIQEMTSGEESALIDVLTSAIRPVLSQYFKPALLARMTVLPFVSLKSDAMELIVRLKLEKVRKTLMENNKITLVCSDSVISQITARCTEVETGARNIDYILNANIFPRISREILTHMSQGEMPSKIFLDVDEDESFTIEFSG</sequence>
<accession>L0R439</accession>
<feature type="domain" description="AAA+ ATPase" evidence="6">
    <location>
        <begin position="688"/>
        <end position="834"/>
    </location>
</feature>
<dbReference type="Pfam" id="PF07724">
    <property type="entry name" value="AAA_2"/>
    <property type="match status" value="1"/>
</dbReference>
<dbReference type="SUPFAM" id="SSF52540">
    <property type="entry name" value="P-loop containing nucleoside triphosphate hydrolases"/>
    <property type="match status" value="2"/>
</dbReference>
<reference evidence="8" key="1">
    <citation type="submission" date="2012-10" db="EMBL/GenBank/DDBJ databases">
        <authorList>
            <person name="Lefevre C."/>
        </authorList>
    </citation>
    <scope>NUCLEOTIDE SEQUENCE</scope>
    <source>
        <strain evidence="8">BW-1</strain>
    </source>
</reference>
<keyword evidence="4" id="KW-0175">Coiled coil</keyword>
<evidence type="ECO:0000313" key="8">
    <source>
        <dbReference type="EMBL" id="CCO06813.1"/>
    </source>
</evidence>